<proteinExistence type="predicted"/>
<protein>
    <submittedName>
        <fullName evidence="1">Transposase</fullName>
    </submittedName>
</protein>
<dbReference type="EMBL" id="VXPY01000119">
    <property type="protein sequence ID" value="MYD91843.1"/>
    <property type="molecule type" value="Genomic_DNA"/>
</dbReference>
<name>A0A6B1DYR1_9CHLR</name>
<comment type="caution">
    <text evidence="1">The sequence shown here is derived from an EMBL/GenBank/DDBJ whole genome shotgun (WGS) entry which is preliminary data.</text>
</comment>
<reference evidence="1" key="1">
    <citation type="submission" date="2019-09" db="EMBL/GenBank/DDBJ databases">
        <title>Characterisation of the sponge microbiome using genome-centric metagenomics.</title>
        <authorList>
            <person name="Engelberts J.P."/>
            <person name="Robbins S.J."/>
            <person name="De Goeij J.M."/>
            <person name="Aranda M."/>
            <person name="Bell S.C."/>
            <person name="Webster N.S."/>
        </authorList>
    </citation>
    <scope>NUCLEOTIDE SEQUENCE</scope>
    <source>
        <strain evidence="1">SB0662_bin_9</strain>
    </source>
</reference>
<evidence type="ECO:0000313" key="1">
    <source>
        <dbReference type="EMBL" id="MYD91843.1"/>
    </source>
</evidence>
<organism evidence="1">
    <name type="scientific">Caldilineaceae bacterium SB0662_bin_9</name>
    <dbReference type="NCBI Taxonomy" id="2605258"/>
    <lineage>
        <taxon>Bacteria</taxon>
        <taxon>Bacillati</taxon>
        <taxon>Chloroflexota</taxon>
        <taxon>Caldilineae</taxon>
        <taxon>Caldilineales</taxon>
        <taxon>Caldilineaceae</taxon>
    </lineage>
</organism>
<accession>A0A6B1DYR1</accession>
<sequence length="93" mass="10492">MAYAALARLSSEFDRIYAKVKRTSLLIILDSVRGERGVCKELEYILLFRWFLDLDLIDEVLCAADAEELLSDEHFSVDGTLIEAVASLVHKMG</sequence>
<dbReference type="AlphaFoldDB" id="A0A6B1DYR1"/>
<gene>
    <name evidence="1" type="ORF">F4Y08_16185</name>
</gene>